<dbReference type="Pfam" id="PF02866">
    <property type="entry name" value="Ldh_1_C"/>
    <property type="match status" value="1"/>
</dbReference>
<evidence type="ECO:0000313" key="8">
    <source>
        <dbReference type="Proteomes" id="UP000386466"/>
    </source>
</evidence>
<sequence length="141" mass="15905">MDGSGRTWQLRCGCVEWSECGISLQELNPEMGTDNDSENWNAYEAIKLKGYTNWAIGLSVADLIESILENLSRIHPVSRMVKGMYGIENEVFLSLLCILNDRGLTSIMIRKLKNDEVTQPKKSRYLVGHPEGPKRPVSSDF</sequence>
<evidence type="ECO:0000259" key="6">
    <source>
        <dbReference type="Pfam" id="PF02866"/>
    </source>
</evidence>
<evidence type="ECO:0000256" key="4">
    <source>
        <dbReference type="ARBA" id="ARBA00048275"/>
    </source>
</evidence>
<evidence type="ECO:0000256" key="2">
    <source>
        <dbReference type="ARBA" id="ARBA00023027"/>
    </source>
</evidence>
<name>A0A485NVX1_LYNPA</name>
<evidence type="ECO:0000256" key="1">
    <source>
        <dbReference type="ARBA" id="ARBA00022490"/>
    </source>
</evidence>
<evidence type="ECO:0000256" key="3">
    <source>
        <dbReference type="ARBA" id="ARBA00033729"/>
    </source>
</evidence>
<organism evidence="7 8">
    <name type="scientific">Lynx pardinus</name>
    <name type="common">Iberian lynx</name>
    <name type="synonym">Felis pardina</name>
    <dbReference type="NCBI Taxonomy" id="191816"/>
    <lineage>
        <taxon>Eukaryota</taxon>
        <taxon>Metazoa</taxon>
        <taxon>Chordata</taxon>
        <taxon>Craniata</taxon>
        <taxon>Vertebrata</taxon>
        <taxon>Euteleostomi</taxon>
        <taxon>Mammalia</taxon>
        <taxon>Eutheria</taxon>
        <taxon>Laurasiatheria</taxon>
        <taxon>Carnivora</taxon>
        <taxon>Feliformia</taxon>
        <taxon>Felidae</taxon>
        <taxon>Felinae</taxon>
        <taxon>Lynx</taxon>
    </lineage>
</organism>
<reference evidence="7 8" key="1">
    <citation type="submission" date="2019-01" db="EMBL/GenBank/DDBJ databases">
        <authorList>
            <person name="Alioto T."/>
            <person name="Alioto T."/>
        </authorList>
    </citation>
    <scope>NUCLEOTIDE SEQUENCE [LARGE SCALE GENOMIC DNA]</scope>
</reference>
<keyword evidence="2" id="KW-0520">NAD</keyword>
<feature type="region of interest" description="Disordered" evidence="5">
    <location>
        <begin position="121"/>
        <end position="141"/>
    </location>
</feature>
<keyword evidence="8" id="KW-1185">Reference proteome</keyword>
<gene>
    <name evidence="7" type="ORF">LYPA_23C001037</name>
</gene>
<dbReference type="InterPro" id="IPR015955">
    <property type="entry name" value="Lactate_DH/Glyco_Ohase_4_C"/>
</dbReference>
<dbReference type="GO" id="GO:0006089">
    <property type="term" value="P:lactate metabolic process"/>
    <property type="evidence" value="ECO:0007669"/>
    <property type="project" value="TreeGrafter"/>
</dbReference>
<dbReference type="PANTHER" id="PTHR43128">
    <property type="entry name" value="L-2-HYDROXYCARBOXYLATE DEHYDROGENASE (NAD(P)(+))"/>
    <property type="match status" value="1"/>
</dbReference>
<evidence type="ECO:0000256" key="5">
    <source>
        <dbReference type="SAM" id="MobiDB-lite"/>
    </source>
</evidence>
<dbReference type="EMBL" id="CAAGRJ010019211">
    <property type="protein sequence ID" value="VFV34202.1"/>
    <property type="molecule type" value="Genomic_DNA"/>
</dbReference>
<dbReference type="AlphaFoldDB" id="A0A485NVX1"/>
<comment type="catalytic activity">
    <reaction evidence="4">
        <text>(S)-lactate + NAD(+) = pyruvate + NADH + H(+)</text>
        <dbReference type="Rhea" id="RHEA:23444"/>
        <dbReference type="ChEBI" id="CHEBI:15361"/>
        <dbReference type="ChEBI" id="CHEBI:15378"/>
        <dbReference type="ChEBI" id="CHEBI:16651"/>
        <dbReference type="ChEBI" id="CHEBI:57540"/>
        <dbReference type="ChEBI" id="CHEBI:57945"/>
        <dbReference type="EC" id="1.1.1.27"/>
    </reaction>
    <physiologicalReaction direction="left-to-right" evidence="4">
        <dbReference type="Rhea" id="RHEA:23445"/>
    </physiologicalReaction>
    <physiologicalReaction direction="right-to-left" evidence="4">
        <dbReference type="Rhea" id="RHEA:23446"/>
    </physiologicalReaction>
</comment>
<feature type="domain" description="Lactate/malate dehydrogenase C-terminal" evidence="6">
    <location>
        <begin position="42"/>
        <end position="118"/>
    </location>
</feature>
<dbReference type="Gene3D" id="3.90.110.10">
    <property type="entry name" value="Lactate dehydrogenase/glycoside hydrolase, family 4, C-terminal"/>
    <property type="match status" value="1"/>
</dbReference>
<dbReference type="GO" id="GO:0004459">
    <property type="term" value="F:L-lactate dehydrogenase (NAD+) activity"/>
    <property type="evidence" value="ECO:0007669"/>
    <property type="project" value="UniProtKB-EC"/>
</dbReference>
<dbReference type="InterPro" id="IPR022383">
    <property type="entry name" value="Lactate/malate_DH_C"/>
</dbReference>
<evidence type="ECO:0000313" key="7">
    <source>
        <dbReference type="EMBL" id="VFV34202.1"/>
    </source>
</evidence>
<dbReference type="SUPFAM" id="SSF56327">
    <property type="entry name" value="LDH C-terminal domain-like"/>
    <property type="match status" value="1"/>
</dbReference>
<accession>A0A485NVX1</accession>
<keyword evidence="1" id="KW-0963">Cytoplasm</keyword>
<dbReference type="Proteomes" id="UP000386466">
    <property type="component" value="Unassembled WGS sequence"/>
</dbReference>
<protein>
    <submittedName>
        <fullName evidence="7">L-lactate dehydrogenase b chain</fullName>
    </submittedName>
</protein>
<proteinExistence type="predicted"/>
<comment type="function">
    <text evidence="3">Interconverts simultaneously and stereospecifically pyruvate and lactate with concomitant interconversion of NADH and NAD(+).</text>
</comment>
<dbReference type="PANTHER" id="PTHR43128:SF2">
    <property type="entry name" value="L-LACTATE DEHYDROGENASE B CHAIN"/>
    <property type="match status" value="1"/>
</dbReference>